<dbReference type="InterPro" id="IPR036259">
    <property type="entry name" value="MFS_trans_sf"/>
</dbReference>
<dbReference type="SUPFAM" id="SSF103473">
    <property type="entry name" value="MFS general substrate transporter"/>
    <property type="match status" value="1"/>
</dbReference>
<keyword evidence="11" id="KW-1185">Reference proteome</keyword>
<feature type="transmembrane region" description="Helical" evidence="7">
    <location>
        <begin position="127"/>
        <end position="146"/>
    </location>
</feature>
<dbReference type="Proteomes" id="UP001321749">
    <property type="component" value="Unassembled WGS sequence"/>
</dbReference>
<feature type="transmembrane region" description="Helical" evidence="7">
    <location>
        <begin position="359"/>
        <end position="385"/>
    </location>
</feature>
<dbReference type="EMBL" id="MU865067">
    <property type="protein sequence ID" value="KAK4458481.1"/>
    <property type="molecule type" value="Genomic_DNA"/>
</dbReference>
<feature type="transmembrane region" description="Helical" evidence="7">
    <location>
        <begin position="198"/>
        <end position="216"/>
    </location>
</feature>
<name>A0AAV9HHF1_9PEZI</name>
<dbReference type="FunFam" id="1.20.1250.20:FF:000196">
    <property type="entry name" value="MFS toxin efflux pump (AflT)"/>
    <property type="match status" value="1"/>
</dbReference>
<evidence type="ECO:0000256" key="5">
    <source>
        <dbReference type="ARBA" id="ARBA00023136"/>
    </source>
</evidence>
<proteinExistence type="predicted"/>
<evidence type="ECO:0000256" key="4">
    <source>
        <dbReference type="ARBA" id="ARBA00022989"/>
    </source>
</evidence>
<dbReference type="GO" id="GO:0005886">
    <property type="term" value="C:plasma membrane"/>
    <property type="evidence" value="ECO:0007669"/>
    <property type="project" value="TreeGrafter"/>
</dbReference>
<dbReference type="PANTHER" id="PTHR23501">
    <property type="entry name" value="MAJOR FACILITATOR SUPERFAMILY"/>
    <property type="match status" value="1"/>
</dbReference>
<accession>A0AAV9HHF1</accession>
<feature type="domain" description="Major facilitator superfamily (MFS) profile" evidence="9">
    <location>
        <begin position="1"/>
        <end position="489"/>
    </location>
</feature>
<feature type="transmembrane region" description="Helical" evidence="7">
    <location>
        <begin position="158"/>
        <end position="177"/>
    </location>
</feature>
<dbReference type="GO" id="GO:0022857">
    <property type="term" value="F:transmembrane transporter activity"/>
    <property type="evidence" value="ECO:0007669"/>
    <property type="project" value="InterPro"/>
</dbReference>
<feature type="transmembrane region" description="Helical" evidence="7">
    <location>
        <begin position="466"/>
        <end position="487"/>
    </location>
</feature>
<dbReference type="CDD" id="cd17502">
    <property type="entry name" value="MFS_Azr1_MDR_like"/>
    <property type="match status" value="1"/>
</dbReference>
<keyword evidence="4 7" id="KW-1133">Transmembrane helix</keyword>
<evidence type="ECO:0000313" key="10">
    <source>
        <dbReference type="EMBL" id="KAK4458481.1"/>
    </source>
</evidence>
<dbReference type="Pfam" id="PF07690">
    <property type="entry name" value="MFS_1"/>
    <property type="match status" value="1"/>
</dbReference>
<feature type="transmembrane region" description="Helical" evidence="7">
    <location>
        <begin position="36"/>
        <end position="58"/>
    </location>
</feature>
<dbReference type="Gene3D" id="1.20.1250.20">
    <property type="entry name" value="MFS general substrate transporter like domains"/>
    <property type="match status" value="1"/>
</dbReference>
<feature type="transmembrane region" description="Helical" evidence="7">
    <location>
        <begin position="65"/>
        <end position="85"/>
    </location>
</feature>
<keyword evidence="8" id="KW-0732">Signal</keyword>
<dbReference type="PANTHER" id="PTHR23501:SF201">
    <property type="entry name" value="MFS AFLATOXIN EFFLUX PUMP"/>
    <property type="match status" value="1"/>
</dbReference>
<dbReference type="InterPro" id="IPR020846">
    <property type="entry name" value="MFS_dom"/>
</dbReference>
<evidence type="ECO:0000256" key="3">
    <source>
        <dbReference type="ARBA" id="ARBA00022692"/>
    </source>
</evidence>
<dbReference type="InterPro" id="IPR011701">
    <property type="entry name" value="MFS"/>
</dbReference>
<reference evidence="10" key="1">
    <citation type="journal article" date="2023" name="Mol. Phylogenet. Evol.">
        <title>Genome-scale phylogeny and comparative genomics of the fungal order Sordariales.</title>
        <authorList>
            <person name="Hensen N."/>
            <person name="Bonometti L."/>
            <person name="Westerberg I."/>
            <person name="Brannstrom I.O."/>
            <person name="Guillou S."/>
            <person name="Cros-Aarteil S."/>
            <person name="Calhoun S."/>
            <person name="Haridas S."/>
            <person name="Kuo A."/>
            <person name="Mondo S."/>
            <person name="Pangilinan J."/>
            <person name="Riley R."/>
            <person name="LaButti K."/>
            <person name="Andreopoulos B."/>
            <person name="Lipzen A."/>
            <person name="Chen C."/>
            <person name="Yan M."/>
            <person name="Daum C."/>
            <person name="Ng V."/>
            <person name="Clum A."/>
            <person name="Steindorff A."/>
            <person name="Ohm R.A."/>
            <person name="Martin F."/>
            <person name="Silar P."/>
            <person name="Natvig D.O."/>
            <person name="Lalanne C."/>
            <person name="Gautier V."/>
            <person name="Ament-Velasquez S.L."/>
            <person name="Kruys A."/>
            <person name="Hutchinson M.I."/>
            <person name="Powell A.J."/>
            <person name="Barry K."/>
            <person name="Miller A.N."/>
            <person name="Grigoriev I.V."/>
            <person name="Debuchy R."/>
            <person name="Gladieux P."/>
            <person name="Hiltunen Thoren M."/>
            <person name="Johannesson H."/>
        </authorList>
    </citation>
    <scope>NUCLEOTIDE SEQUENCE</scope>
    <source>
        <strain evidence="10">PSN324</strain>
    </source>
</reference>
<feature type="transmembrane region" description="Helical" evidence="7">
    <location>
        <begin position="392"/>
        <end position="416"/>
    </location>
</feature>
<feature type="transmembrane region" description="Helical" evidence="7">
    <location>
        <begin position="328"/>
        <end position="347"/>
    </location>
</feature>
<feature type="chain" id="PRO_5043945126" evidence="8">
    <location>
        <begin position="23"/>
        <end position="617"/>
    </location>
</feature>
<feature type="transmembrane region" description="Helical" evidence="7">
    <location>
        <begin position="265"/>
        <end position="290"/>
    </location>
</feature>
<reference evidence="10" key="2">
    <citation type="submission" date="2023-06" db="EMBL/GenBank/DDBJ databases">
        <authorList>
            <consortium name="Lawrence Berkeley National Laboratory"/>
            <person name="Mondo S.J."/>
            <person name="Hensen N."/>
            <person name="Bonometti L."/>
            <person name="Westerberg I."/>
            <person name="Brannstrom I.O."/>
            <person name="Guillou S."/>
            <person name="Cros-Aarteil S."/>
            <person name="Calhoun S."/>
            <person name="Haridas S."/>
            <person name="Kuo A."/>
            <person name="Pangilinan J."/>
            <person name="Riley R."/>
            <person name="Labutti K."/>
            <person name="Andreopoulos B."/>
            <person name="Lipzen A."/>
            <person name="Chen C."/>
            <person name="Yanf M."/>
            <person name="Daum C."/>
            <person name="Ng V."/>
            <person name="Clum A."/>
            <person name="Steindorff A."/>
            <person name="Ohm R."/>
            <person name="Martin F."/>
            <person name="Silar P."/>
            <person name="Natvig D."/>
            <person name="Lalanne C."/>
            <person name="Gautier V."/>
            <person name="Ament-Velasquez S.L."/>
            <person name="Kruys A."/>
            <person name="Hutchinson M.I."/>
            <person name="Powell A.J."/>
            <person name="Barry K."/>
            <person name="Miller A.N."/>
            <person name="Grigoriev I.V."/>
            <person name="Debuchy R."/>
            <person name="Gladieux P."/>
            <person name="Thoren M.H."/>
            <person name="Johannesson H."/>
        </authorList>
    </citation>
    <scope>NUCLEOTIDE SEQUENCE</scope>
    <source>
        <strain evidence="10">PSN324</strain>
    </source>
</reference>
<evidence type="ECO:0000256" key="7">
    <source>
        <dbReference type="SAM" id="Phobius"/>
    </source>
</evidence>
<dbReference type="AlphaFoldDB" id="A0AAV9HHF1"/>
<comment type="subcellular location">
    <subcellularLocation>
        <location evidence="1">Membrane</location>
        <topology evidence="1">Multi-pass membrane protein</topology>
    </subcellularLocation>
</comment>
<dbReference type="FunFam" id="1.20.1720.10:FF:000012">
    <property type="entry name" value="MFS toxin efflux pump (AflT)"/>
    <property type="match status" value="1"/>
</dbReference>
<feature type="transmembrane region" description="Helical" evidence="7">
    <location>
        <begin position="91"/>
        <end position="115"/>
    </location>
</feature>
<keyword evidence="2" id="KW-0813">Transport</keyword>
<evidence type="ECO:0000256" key="1">
    <source>
        <dbReference type="ARBA" id="ARBA00004141"/>
    </source>
</evidence>
<feature type="transmembrane region" description="Helical" evidence="7">
    <location>
        <begin position="228"/>
        <end position="245"/>
    </location>
</feature>
<keyword evidence="3 7" id="KW-0812">Transmembrane</keyword>
<keyword evidence="5 7" id="KW-0472">Membrane</keyword>
<protein>
    <submittedName>
        <fullName evidence="10">Major facilitator superfamily domain-containing protein</fullName>
    </submittedName>
</protein>
<evidence type="ECO:0000313" key="11">
    <source>
        <dbReference type="Proteomes" id="UP001321749"/>
    </source>
</evidence>
<dbReference type="PROSITE" id="PS50850">
    <property type="entry name" value="MFS"/>
    <property type="match status" value="1"/>
</dbReference>
<organism evidence="10 11">
    <name type="scientific">Cladorrhinum samala</name>
    <dbReference type="NCBI Taxonomy" id="585594"/>
    <lineage>
        <taxon>Eukaryota</taxon>
        <taxon>Fungi</taxon>
        <taxon>Dikarya</taxon>
        <taxon>Ascomycota</taxon>
        <taxon>Pezizomycotina</taxon>
        <taxon>Sordariomycetes</taxon>
        <taxon>Sordariomycetidae</taxon>
        <taxon>Sordariales</taxon>
        <taxon>Podosporaceae</taxon>
        <taxon>Cladorrhinum</taxon>
    </lineage>
</organism>
<feature type="region of interest" description="Disordered" evidence="6">
    <location>
        <begin position="493"/>
        <end position="570"/>
    </location>
</feature>
<evidence type="ECO:0000256" key="2">
    <source>
        <dbReference type="ARBA" id="ARBA00022448"/>
    </source>
</evidence>
<evidence type="ECO:0000256" key="8">
    <source>
        <dbReference type="SAM" id="SignalP"/>
    </source>
</evidence>
<feature type="signal peptide" evidence="8">
    <location>
        <begin position="1"/>
        <end position="22"/>
    </location>
</feature>
<feature type="transmembrane region" description="Helical" evidence="7">
    <location>
        <begin position="302"/>
        <end position="321"/>
    </location>
</feature>
<sequence>MILCNFLALFLVALDRTIVATAVPRISDEFKALGDIGWYGSSYMLTTACAQLVFGRIYKNYDLKWTFLISIVVFEVGSAICGSAPNSPVFILGRAIAGLGSAGIFSGTLLALIPMVPLHKRPAFQSLFGIVFGLSSVLGPVVGGGFTGTQSSGWRWCFYINLPIGAVCLVVMTFWWNPPKAKHEPANFKTHVKRLDPLGIFFLLPGVVSLFMAFQWGGSTYDWNEWRIILLLVVFVVCTIAFYLVQHFKPDTATVPGRVFKQRTVFFGTMFTFFISGSMLMLVYYLPIWFQTVKQVDPLKSGVYTLPLVLSLVVSSVLSGIMCSKLGYYVPSMIIAPAIMSVGEGLLTTIDNTTPSSHWIAYQFLCGFGLGFGMQTSGLAIQAVLNKADLPLGIALNMFVQQLGGAVFTSVGQTILTNLLVARLSDIPNFNPKDIVDHGATLILQDASPELKARIIEAYEYACKHIFIAAMSLAFAALICSFFMEWINIKKGRGAPSQAPENPPAADAASVPNEPIGPVAPTEPTSGQQLIDGSKRHSKSSSYRDSIIEQKLKGKDDNGGTTSEEGKSEKAGVVGAEIIRLSSAEEKKRDTVLGDRLASYSEREAVTRTQPQNQWLR</sequence>
<evidence type="ECO:0000259" key="9">
    <source>
        <dbReference type="PROSITE" id="PS50850"/>
    </source>
</evidence>
<feature type="compositionally biased region" description="Basic and acidic residues" evidence="6">
    <location>
        <begin position="546"/>
        <end position="570"/>
    </location>
</feature>
<dbReference type="Gene3D" id="1.20.1720.10">
    <property type="entry name" value="Multidrug resistance protein D"/>
    <property type="match status" value="1"/>
</dbReference>
<gene>
    <name evidence="10" type="ORF">QBC42DRAFT_210216</name>
</gene>
<evidence type="ECO:0000256" key="6">
    <source>
        <dbReference type="SAM" id="MobiDB-lite"/>
    </source>
</evidence>
<comment type="caution">
    <text evidence="10">The sequence shown here is derived from an EMBL/GenBank/DDBJ whole genome shotgun (WGS) entry which is preliminary data.</text>
</comment>